<dbReference type="SUPFAM" id="SSF161219">
    <property type="entry name" value="CHY zinc finger-like"/>
    <property type="match status" value="1"/>
</dbReference>
<dbReference type="KEGG" id="kng:KNAG_0H00320"/>
<protein>
    <submittedName>
        <fullName evidence="1">Uncharacterized protein</fullName>
    </submittedName>
</protein>
<dbReference type="STRING" id="1071383.J7RP61"/>
<dbReference type="PIRSF" id="PIRSF017292">
    <property type="entry name" value="UCP017292_Znf_CHY"/>
    <property type="match status" value="1"/>
</dbReference>
<dbReference type="HOGENOM" id="CLU_143932_0_0_1"/>
<evidence type="ECO:0000313" key="1">
    <source>
        <dbReference type="EMBL" id="CCK71448.1"/>
    </source>
</evidence>
<dbReference type="GO" id="GO:0008270">
    <property type="term" value="F:zinc ion binding"/>
    <property type="evidence" value="ECO:0007669"/>
    <property type="project" value="InterPro"/>
</dbReference>
<evidence type="ECO:0000313" key="2">
    <source>
        <dbReference type="Proteomes" id="UP000006310"/>
    </source>
</evidence>
<dbReference type="OMA" id="ETRCAHY"/>
<sequence>MYVVRGQCWDGATRCRHYHSTLDIVGLSFKCCPGFYWPCYECHTTVMPHDPVRYDTREESEVKCVLCGECKTQLTFSEYTATGSCPACNASFNPQCRAHYPLYFEMH</sequence>
<dbReference type="eggNOG" id="KOG1940">
    <property type="taxonomic scope" value="Eukaryota"/>
</dbReference>
<gene>
    <name evidence="1" type="primary">KNAG0H00320</name>
    <name evidence="1" type="ordered locus">KNAG_0H00320</name>
</gene>
<name>J7RP61_HUIN7</name>
<reference evidence="2" key="2">
    <citation type="submission" date="2012-08" db="EMBL/GenBank/DDBJ databases">
        <title>Genome sequence of Kazachstania naganishii.</title>
        <authorList>
            <person name="Gordon J.L."/>
            <person name="Armisen D."/>
            <person name="Proux-Wera E."/>
            <person name="OhEigeartaigh S.S."/>
            <person name="Byrne K.P."/>
            <person name="Wolfe K.H."/>
        </authorList>
    </citation>
    <scope>NUCLEOTIDE SEQUENCE [LARGE SCALE GENOMIC DNA]</scope>
    <source>
        <strain evidence="2">ATCC MYA-139 / BCRC 22969 / CBS 8797 / CCRC 22969 / KCTC 17520 / NBRC 10181 / NCYC 3082</strain>
    </source>
</reference>
<dbReference type="Proteomes" id="UP000006310">
    <property type="component" value="Chromosome 8"/>
</dbReference>
<dbReference type="GeneID" id="34527180"/>
<accession>J7RP61</accession>
<dbReference type="InterPro" id="IPR037274">
    <property type="entry name" value="Znf_CHY_sf"/>
</dbReference>
<dbReference type="OrthoDB" id="411372at2759"/>
<dbReference type="AlphaFoldDB" id="J7RP61"/>
<dbReference type="InterPro" id="IPR016694">
    <property type="entry name" value="UCP017292"/>
</dbReference>
<reference evidence="1 2" key="1">
    <citation type="journal article" date="2011" name="Proc. Natl. Acad. Sci. U.S.A.">
        <title>Evolutionary erosion of yeast sex chromosomes by mating-type switching accidents.</title>
        <authorList>
            <person name="Gordon J.L."/>
            <person name="Armisen D."/>
            <person name="Proux-Wera E."/>
            <person name="Oheigeartaigh S.S."/>
            <person name="Byrne K.P."/>
            <person name="Wolfe K.H."/>
        </authorList>
    </citation>
    <scope>NUCLEOTIDE SEQUENCE [LARGE SCALE GENOMIC DNA]</scope>
    <source>
        <strain evidence="2">ATCC MYA-139 / BCRC 22969 / CBS 8797 / CCRC 22969 / KCTC 17520 / NBRC 10181 / NCYC 3082</strain>
    </source>
</reference>
<proteinExistence type="predicted"/>
<keyword evidence="2" id="KW-1185">Reference proteome</keyword>
<dbReference type="RefSeq" id="XP_022465693.1">
    <property type="nucleotide sequence ID" value="XM_022609281.1"/>
</dbReference>
<dbReference type="EMBL" id="HE978321">
    <property type="protein sequence ID" value="CCK71448.1"/>
    <property type="molecule type" value="Genomic_DNA"/>
</dbReference>
<organism evidence="1 2">
    <name type="scientific">Huiozyma naganishii (strain ATCC MYA-139 / BCRC 22969 / CBS 8797 / KCTC 17520 / NBRC 10181 / NCYC 3082 / Yp74L-3)</name>
    <name type="common">Yeast</name>
    <name type="synonym">Kazachstania naganishii</name>
    <dbReference type="NCBI Taxonomy" id="1071383"/>
    <lineage>
        <taxon>Eukaryota</taxon>
        <taxon>Fungi</taxon>
        <taxon>Dikarya</taxon>
        <taxon>Ascomycota</taxon>
        <taxon>Saccharomycotina</taxon>
        <taxon>Saccharomycetes</taxon>
        <taxon>Saccharomycetales</taxon>
        <taxon>Saccharomycetaceae</taxon>
        <taxon>Huiozyma</taxon>
    </lineage>
</organism>